<dbReference type="InterPro" id="IPR036873">
    <property type="entry name" value="Rhodanese-like_dom_sf"/>
</dbReference>
<accession>A0AAE3G4A9</accession>
<dbReference type="PROSITE" id="PS50206">
    <property type="entry name" value="RHODANESE_3"/>
    <property type="match status" value="1"/>
</dbReference>
<dbReference type="PANTHER" id="PTHR43031:SF1">
    <property type="entry name" value="PYRIDINE NUCLEOTIDE-DISULPHIDE OXIDOREDUCTASE"/>
    <property type="match status" value="1"/>
</dbReference>
<dbReference type="Gene3D" id="3.40.250.10">
    <property type="entry name" value="Rhodanese-like domain"/>
    <property type="match status" value="1"/>
</dbReference>
<reference evidence="2" key="1">
    <citation type="submission" date="2022-03" db="EMBL/GenBank/DDBJ databases">
        <title>Genomic Encyclopedia of Type Strains, Phase III (KMG-III): the genomes of soil and plant-associated and newly described type strains.</title>
        <authorList>
            <person name="Whitman W."/>
        </authorList>
    </citation>
    <scope>NUCLEOTIDE SEQUENCE</scope>
    <source>
        <strain evidence="2">ANL 6-2</strain>
    </source>
</reference>
<dbReference type="SUPFAM" id="SSF52821">
    <property type="entry name" value="Rhodanese/Cell cycle control phosphatase"/>
    <property type="match status" value="1"/>
</dbReference>
<gene>
    <name evidence="2" type="ORF">J2T57_002691</name>
</gene>
<dbReference type="EMBL" id="JALJXV010000006">
    <property type="protein sequence ID" value="MCP1675541.1"/>
    <property type="molecule type" value="Genomic_DNA"/>
</dbReference>
<dbReference type="SMART" id="SM00450">
    <property type="entry name" value="RHOD"/>
    <property type="match status" value="1"/>
</dbReference>
<dbReference type="Pfam" id="PF00581">
    <property type="entry name" value="Rhodanese"/>
    <property type="match status" value="1"/>
</dbReference>
<proteinExistence type="predicted"/>
<evidence type="ECO:0000313" key="3">
    <source>
        <dbReference type="Proteomes" id="UP001205843"/>
    </source>
</evidence>
<protein>
    <submittedName>
        <fullName evidence="2">Rhodanese-related sulfurtransferase</fullName>
    </submittedName>
</protein>
<dbReference type="AlphaFoldDB" id="A0AAE3G4A9"/>
<dbReference type="CDD" id="cd00158">
    <property type="entry name" value="RHOD"/>
    <property type="match status" value="1"/>
</dbReference>
<dbReference type="PANTHER" id="PTHR43031">
    <property type="entry name" value="FAD-DEPENDENT OXIDOREDUCTASE"/>
    <property type="match status" value="1"/>
</dbReference>
<comment type="caution">
    <text evidence="2">The sequence shown here is derived from an EMBL/GenBank/DDBJ whole genome shotgun (WGS) entry which is preliminary data.</text>
</comment>
<evidence type="ECO:0000313" key="2">
    <source>
        <dbReference type="EMBL" id="MCP1675541.1"/>
    </source>
</evidence>
<organism evidence="2 3">
    <name type="scientific">Natronocella acetinitrilica</name>
    <dbReference type="NCBI Taxonomy" id="414046"/>
    <lineage>
        <taxon>Bacteria</taxon>
        <taxon>Pseudomonadati</taxon>
        <taxon>Pseudomonadota</taxon>
        <taxon>Gammaproteobacteria</taxon>
        <taxon>Chromatiales</taxon>
        <taxon>Ectothiorhodospiraceae</taxon>
        <taxon>Natronocella</taxon>
    </lineage>
</organism>
<evidence type="ECO:0000259" key="1">
    <source>
        <dbReference type="PROSITE" id="PS50206"/>
    </source>
</evidence>
<dbReference type="RefSeq" id="WP_253479077.1">
    <property type="nucleotide sequence ID" value="NZ_JALJXV010000006.1"/>
</dbReference>
<name>A0AAE3G4A9_9GAMM</name>
<dbReference type="InterPro" id="IPR050229">
    <property type="entry name" value="GlpE_sulfurtransferase"/>
</dbReference>
<sequence length="117" mass="12630">MTTPPPEFLRMADEARERITEVSPEEAKQRIAAGALVLDVRDKEEFDQGHLDGAVNISRGTLEMRIGEAVPDKDTQIVCHCAAGNRGALAADNLKRLGYTNVVNVAGGLRAIQSSED</sequence>
<feature type="domain" description="Rhodanese" evidence="1">
    <location>
        <begin position="31"/>
        <end position="117"/>
    </location>
</feature>
<keyword evidence="3" id="KW-1185">Reference proteome</keyword>
<dbReference type="InterPro" id="IPR001763">
    <property type="entry name" value="Rhodanese-like_dom"/>
</dbReference>
<dbReference type="Proteomes" id="UP001205843">
    <property type="component" value="Unassembled WGS sequence"/>
</dbReference>